<evidence type="ECO:0000256" key="6">
    <source>
        <dbReference type="ARBA" id="ARBA00022634"/>
    </source>
</evidence>
<dbReference type="Pfam" id="PF02867">
    <property type="entry name" value="Ribonuc_red_lgC"/>
    <property type="match status" value="1"/>
</dbReference>
<dbReference type="EMBL" id="VTOW01000001">
    <property type="protein sequence ID" value="NKE70190.1"/>
    <property type="molecule type" value="Genomic_DNA"/>
</dbReference>
<dbReference type="Pfam" id="PF12637">
    <property type="entry name" value="TSCPD"/>
    <property type="match status" value="1"/>
</dbReference>
<evidence type="ECO:0000256" key="12">
    <source>
        <dbReference type="ARBA" id="ARBA00025437"/>
    </source>
</evidence>
<dbReference type="AlphaFoldDB" id="A0A7X6DN02"/>
<evidence type="ECO:0000256" key="11">
    <source>
        <dbReference type="ARBA" id="ARBA00023285"/>
    </source>
</evidence>
<comment type="similarity">
    <text evidence="2 14">Belongs to the ribonucleoside diphosphate reductase class-2 family.</text>
</comment>
<dbReference type="GO" id="GO:0009263">
    <property type="term" value="P:deoxyribonucleotide biosynthetic process"/>
    <property type="evidence" value="ECO:0007669"/>
    <property type="project" value="UniProtKB-KW"/>
</dbReference>
<gene>
    <name evidence="18" type="ORF">MNODULE_05460</name>
</gene>
<feature type="domain" description="TSCPD" evidence="17">
    <location>
        <begin position="629"/>
        <end position="718"/>
    </location>
</feature>
<accession>A0A7X6DN02</accession>
<evidence type="ECO:0000256" key="8">
    <source>
        <dbReference type="ARBA" id="ARBA00023002"/>
    </source>
</evidence>
<reference evidence="18 19" key="1">
    <citation type="journal article" date="2020" name="Nature">
        <title>Bacterial chemolithoautotrophy via manganese oxidation.</title>
        <authorList>
            <person name="Yu H."/>
            <person name="Leadbetter J.R."/>
        </authorList>
    </citation>
    <scope>NUCLEOTIDE SEQUENCE [LARGE SCALE GENOMIC DNA]</scope>
    <source>
        <strain evidence="18 19">Mn-1</strain>
    </source>
</reference>
<dbReference type="SUPFAM" id="SSF48168">
    <property type="entry name" value="R1 subunit of ribonucleotide reductase, N-terminal domain"/>
    <property type="match status" value="1"/>
</dbReference>
<evidence type="ECO:0000256" key="14">
    <source>
        <dbReference type="RuleBase" id="RU364064"/>
    </source>
</evidence>
<proteinExistence type="inferred from homology"/>
<evidence type="ECO:0000256" key="5">
    <source>
        <dbReference type="ARBA" id="ARBA00022628"/>
    </source>
</evidence>
<feature type="domain" description="Ribonucleotide reductase large subunit N-terminal" evidence="15">
    <location>
        <begin position="9"/>
        <end position="88"/>
    </location>
</feature>
<keyword evidence="7 14" id="KW-0547">Nucleotide-binding</keyword>
<name>A0A7X6DN02_9BACT</name>
<evidence type="ECO:0000313" key="19">
    <source>
        <dbReference type="Proteomes" id="UP000534783"/>
    </source>
</evidence>
<evidence type="ECO:0000259" key="15">
    <source>
        <dbReference type="Pfam" id="PF00317"/>
    </source>
</evidence>
<dbReference type="NCBIfam" id="TIGR02504">
    <property type="entry name" value="NrdJ_Z"/>
    <property type="match status" value="1"/>
</dbReference>
<dbReference type="Proteomes" id="UP000534783">
    <property type="component" value="Unassembled WGS sequence"/>
</dbReference>
<dbReference type="GO" id="GO:0005524">
    <property type="term" value="F:ATP binding"/>
    <property type="evidence" value="ECO:0007669"/>
    <property type="project" value="InterPro"/>
</dbReference>
<dbReference type="CDD" id="cd02888">
    <property type="entry name" value="RNR_II_dimer"/>
    <property type="match status" value="1"/>
</dbReference>
<sequence length="759" mass="83963">MIQRSDHSISENALRVLAKRYLAKDEAGVVIETPEALFRRVAQNIAQAERLYDAGADIAAVEEEFYRLFSELKFLPNSPTLMNAGRDLQQLSACFVLPVEDSMEGIFDAIKHTAIIHKTGGGTGFSFSRLRPKNDLVRTTGGVASGPISFMKVFNHATEAVKQGGTRRGANMGILRVDHPDILEFIRCKEDTREITNFNISVAVTDAFMEAFEKGGDYGLINPRTGERVGTLPACEVLDRIAVQAHKTGEPGLFFIDRANEVNPTPHAGIIEATNPCGEQPLLPYESCNLGSINLERHLVEVDTLESVAGASGQYRLDWAALEKSVRTAVRFLDNVIDMNRYPIEEIERITKANRKIGLGVMGFARMLFKLAIPYGSERGIEAAKTVMNFIRETGCDESVKLAERRGVYPNWKGSLHEKRGEKIRNAYVTTVAPTGTISMIADTSGGCEPEFSLIWYKNVLDGERLPYVLDYFIEVAKKEGFWSDDLLDQIVKNHGSLQGLSSIPEKWREIFVVSHDIAPEWHVRMQAAFQSFSDSAVSKTINLPSSATVEEVKKAYLLAYRLGCKGITVYRDGARVDQVMNVGVIPQNTSDNGGMPATESKKEDLMTSELPDLIPELRIKVKTKRGNSYVHVGFLIKEESMGDIFETLRSDGSIRELFLSPSPHVKNRELLDMVCRLGSKLLRAGSPIEEVLEQLVKSNDQFGDISSDAYALVKGLTTVVSRVQGATTMQLPCPECGVSPLRMQEGCLLCGSCSWTKC</sequence>
<dbReference type="Pfam" id="PF00317">
    <property type="entry name" value="Ribonuc_red_lgN"/>
    <property type="match status" value="1"/>
</dbReference>
<evidence type="ECO:0000256" key="2">
    <source>
        <dbReference type="ARBA" id="ARBA00007405"/>
    </source>
</evidence>
<dbReference type="PRINTS" id="PR01183">
    <property type="entry name" value="RIBORDTASEM1"/>
</dbReference>
<dbReference type="GO" id="GO:0031419">
    <property type="term" value="F:cobalamin binding"/>
    <property type="evidence" value="ECO:0007669"/>
    <property type="project" value="UniProtKB-KW"/>
</dbReference>
<comment type="caution">
    <text evidence="18">The sequence shown here is derived from an EMBL/GenBank/DDBJ whole genome shotgun (WGS) entry which is preliminary data.</text>
</comment>
<keyword evidence="6 14" id="KW-0237">DNA synthesis</keyword>
<keyword evidence="19" id="KW-1185">Reference proteome</keyword>
<dbReference type="PANTHER" id="PTHR43371:SF1">
    <property type="entry name" value="RIBONUCLEOSIDE-DIPHOSPHATE REDUCTASE"/>
    <property type="match status" value="1"/>
</dbReference>
<keyword evidence="9" id="KW-0215">Deoxyribonucleotide synthesis</keyword>
<dbReference type="InterPro" id="IPR013344">
    <property type="entry name" value="RNR_NrdJ/NrdZ"/>
</dbReference>
<dbReference type="GO" id="GO:0004748">
    <property type="term" value="F:ribonucleoside-diphosphate reductase activity, thioredoxin disulfide as acceptor"/>
    <property type="evidence" value="ECO:0007669"/>
    <property type="project" value="UniProtKB-EC"/>
</dbReference>
<keyword evidence="11 14" id="KW-0170">Cobalt</keyword>
<evidence type="ECO:0000256" key="9">
    <source>
        <dbReference type="ARBA" id="ARBA00023116"/>
    </source>
</evidence>
<dbReference type="InterPro" id="IPR013509">
    <property type="entry name" value="RNR_lsu_N"/>
</dbReference>
<comment type="catalytic activity">
    <reaction evidence="13 14">
        <text>a 2'-deoxyribonucleoside 5'-diphosphate + [thioredoxin]-disulfide + H2O = a ribonucleoside 5'-diphosphate + [thioredoxin]-dithiol</text>
        <dbReference type="Rhea" id="RHEA:23252"/>
        <dbReference type="Rhea" id="RHEA-COMP:10698"/>
        <dbReference type="Rhea" id="RHEA-COMP:10700"/>
        <dbReference type="ChEBI" id="CHEBI:15377"/>
        <dbReference type="ChEBI" id="CHEBI:29950"/>
        <dbReference type="ChEBI" id="CHEBI:50058"/>
        <dbReference type="ChEBI" id="CHEBI:57930"/>
        <dbReference type="ChEBI" id="CHEBI:73316"/>
        <dbReference type="EC" id="1.17.4.1"/>
    </reaction>
</comment>
<dbReference type="SUPFAM" id="SSF51998">
    <property type="entry name" value="PFL-like glycyl radical enzymes"/>
    <property type="match status" value="1"/>
</dbReference>
<evidence type="ECO:0000256" key="10">
    <source>
        <dbReference type="ARBA" id="ARBA00023157"/>
    </source>
</evidence>
<dbReference type="InterPro" id="IPR050862">
    <property type="entry name" value="RdRp_reductase_class-2"/>
</dbReference>
<keyword evidence="5 14" id="KW-0846">Cobalamin</keyword>
<dbReference type="InterPro" id="IPR008926">
    <property type="entry name" value="RNR_R1-su_N"/>
</dbReference>
<dbReference type="NCBIfam" id="NF006417">
    <property type="entry name" value="PRK08665.1"/>
    <property type="match status" value="1"/>
</dbReference>
<dbReference type="Gene3D" id="3.20.70.20">
    <property type="match status" value="1"/>
</dbReference>
<evidence type="ECO:0000259" key="17">
    <source>
        <dbReference type="Pfam" id="PF12637"/>
    </source>
</evidence>
<feature type="domain" description="Ribonucleotide reductase large subunit C-terminal" evidence="16">
    <location>
        <begin position="92"/>
        <end position="571"/>
    </location>
</feature>
<protein>
    <recommendedName>
        <fullName evidence="4 14">Vitamin B12-dependent ribonucleotide reductase</fullName>
        <ecNumber evidence="3 14">1.17.4.1</ecNumber>
    </recommendedName>
</protein>
<evidence type="ECO:0000256" key="4">
    <source>
        <dbReference type="ARBA" id="ARBA00014409"/>
    </source>
</evidence>
<dbReference type="InterPro" id="IPR024434">
    <property type="entry name" value="TSCPD_dom"/>
</dbReference>
<dbReference type="GO" id="GO:0071897">
    <property type="term" value="P:DNA biosynthetic process"/>
    <property type="evidence" value="ECO:0007669"/>
    <property type="project" value="UniProtKB-KW"/>
</dbReference>
<comment type="cofactor">
    <cofactor evidence="1 14">
        <name>adenosylcob(III)alamin</name>
        <dbReference type="ChEBI" id="CHEBI:18408"/>
    </cofactor>
</comment>
<evidence type="ECO:0000313" key="18">
    <source>
        <dbReference type="EMBL" id="NKE70190.1"/>
    </source>
</evidence>
<evidence type="ECO:0000256" key="13">
    <source>
        <dbReference type="ARBA" id="ARBA00047754"/>
    </source>
</evidence>
<dbReference type="UniPathway" id="UPA00326"/>
<organism evidence="18 19">
    <name type="scientific">Candidatus Manganitrophus noduliformans</name>
    <dbReference type="NCBI Taxonomy" id="2606439"/>
    <lineage>
        <taxon>Bacteria</taxon>
        <taxon>Pseudomonadati</taxon>
        <taxon>Nitrospirota</taxon>
        <taxon>Nitrospiria</taxon>
        <taxon>Candidatus Troglogloeales</taxon>
        <taxon>Candidatus Manganitrophaceae</taxon>
        <taxon>Candidatus Manganitrophus</taxon>
    </lineage>
</organism>
<dbReference type="PANTHER" id="PTHR43371">
    <property type="entry name" value="VITAMIN B12-DEPENDENT RIBONUCLEOTIDE REDUCTASE"/>
    <property type="match status" value="1"/>
</dbReference>
<keyword evidence="8 14" id="KW-0560">Oxidoreductase</keyword>
<evidence type="ECO:0000256" key="3">
    <source>
        <dbReference type="ARBA" id="ARBA00012274"/>
    </source>
</evidence>
<evidence type="ECO:0000256" key="7">
    <source>
        <dbReference type="ARBA" id="ARBA00022741"/>
    </source>
</evidence>
<keyword evidence="10" id="KW-1015">Disulfide bond</keyword>
<evidence type="ECO:0000256" key="1">
    <source>
        <dbReference type="ARBA" id="ARBA00001922"/>
    </source>
</evidence>
<comment type="function">
    <text evidence="12 14">Catalyzes the reduction of ribonucleotides to deoxyribonucleotides. May function to provide a pool of deoxyribonucleotide precursors for DNA repair during oxygen limitation and/or for immediate growth after restoration of oxygen.</text>
</comment>
<dbReference type="EC" id="1.17.4.1" evidence="3 14"/>
<dbReference type="RefSeq" id="WP_168058455.1">
    <property type="nucleotide sequence ID" value="NZ_VTOW01000001.1"/>
</dbReference>
<dbReference type="InterPro" id="IPR000788">
    <property type="entry name" value="RNR_lg_C"/>
</dbReference>
<evidence type="ECO:0000259" key="16">
    <source>
        <dbReference type="Pfam" id="PF02867"/>
    </source>
</evidence>